<evidence type="ECO:0000313" key="4">
    <source>
        <dbReference type="Proteomes" id="UP000071392"/>
    </source>
</evidence>
<dbReference type="RefSeq" id="WP_068711462.1">
    <property type="nucleotide sequence ID" value="NZ_LSZP01000030.1"/>
</dbReference>
<dbReference type="GO" id="GO:0046914">
    <property type="term" value="F:transition metal ion binding"/>
    <property type="evidence" value="ECO:0007669"/>
    <property type="project" value="InterPro"/>
</dbReference>
<dbReference type="OrthoDB" id="9811076at2"/>
<dbReference type="SUPFAM" id="SSF50037">
    <property type="entry name" value="C-terminal domain of transcriptional repressors"/>
    <property type="match status" value="1"/>
</dbReference>
<gene>
    <name evidence="3" type="ORF">AXK12_04005</name>
</gene>
<dbReference type="SMART" id="SM00899">
    <property type="entry name" value="FeoA"/>
    <property type="match status" value="1"/>
</dbReference>
<evidence type="ECO:0000259" key="2">
    <source>
        <dbReference type="SMART" id="SM00899"/>
    </source>
</evidence>
<dbReference type="STRING" id="1548208.AXK12_04005"/>
<name>A0A139SNP7_9BACT</name>
<proteinExistence type="predicted"/>
<dbReference type="AlphaFoldDB" id="A0A139SNP7"/>
<sequence>MSELIRLSTLAAGTRAVVREFPISGPSVVRLREMGLLVGTPLTLVRTAPLGDPIEIKVRGYFLTLRKSEAEHILVEQAAPAAN</sequence>
<dbReference type="InterPro" id="IPR007167">
    <property type="entry name" value="Fe-transptr_FeoA-like"/>
</dbReference>
<evidence type="ECO:0000256" key="1">
    <source>
        <dbReference type="ARBA" id="ARBA00023004"/>
    </source>
</evidence>
<dbReference type="InterPro" id="IPR038157">
    <property type="entry name" value="FeoA_core_dom"/>
</dbReference>
<evidence type="ECO:0000313" key="3">
    <source>
        <dbReference type="EMBL" id="KXU36186.1"/>
    </source>
</evidence>
<feature type="domain" description="Ferrous iron transporter FeoA-like" evidence="2">
    <location>
        <begin position="5"/>
        <end position="77"/>
    </location>
</feature>
<protein>
    <submittedName>
        <fullName evidence="3">FeoA family protein</fullName>
    </submittedName>
</protein>
<dbReference type="PANTHER" id="PTHR42954">
    <property type="entry name" value="FE(2+) TRANSPORT PROTEIN A"/>
    <property type="match status" value="1"/>
</dbReference>
<accession>A0A139SNP7</accession>
<dbReference type="InterPro" id="IPR008988">
    <property type="entry name" value="Transcriptional_repressor_C"/>
</dbReference>
<dbReference type="Proteomes" id="UP000071392">
    <property type="component" value="Unassembled WGS sequence"/>
</dbReference>
<dbReference type="Gene3D" id="2.30.30.90">
    <property type="match status" value="1"/>
</dbReference>
<keyword evidence="1" id="KW-0408">Iron</keyword>
<organism evidence="3 4">
    <name type="scientific">Cephaloticoccus capnophilus</name>
    <dbReference type="NCBI Taxonomy" id="1548208"/>
    <lineage>
        <taxon>Bacteria</taxon>
        <taxon>Pseudomonadati</taxon>
        <taxon>Verrucomicrobiota</taxon>
        <taxon>Opitutia</taxon>
        <taxon>Opitutales</taxon>
        <taxon>Opitutaceae</taxon>
        <taxon>Cephaloticoccus</taxon>
    </lineage>
</organism>
<dbReference type="EMBL" id="LSZP01000030">
    <property type="protein sequence ID" value="KXU36186.1"/>
    <property type="molecule type" value="Genomic_DNA"/>
</dbReference>
<keyword evidence="4" id="KW-1185">Reference proteome</keyword>
<reference evidence="3 4" key="1">
    <citation type="submission" date="2016-02" db="EMBL/GenBank/DDBJ databases">
        <authorList>
            <person name="Wen L."/>
            <person name="He K."/>
            <person name="Yang H."/>
        </authorList>
    </citation>
    <scope>NUCLEOTIDE SEQUENCE [LARGE SCALE GENOMIC DNA]</scope>
    <source>
        <strain evidence="3 4">CV41</strain>
    </source>
</reference>
<comment type="caution">
    <text evidence="3">The sequence shown here is derived from an EMBL/GenBank/DDBJ whole genome shotgun (WGS) entry which is preliminary data.</text>
</comment>
<dbReference type="PANTHER" id="PTHR42954:SF2">
    <property type="entry name" value="FE(2+) TRANSPORT PROTEIN A"/>
    <property type="match status" value="1"/>
</dbReference>
<dbReference type="InterPro" id="IPR052713">
    <property type="entry name" value="FeoA"/>
</dbReference>
<dbReference type="Pfam" id="PF04023">
    <property type="entry name" value="FeoA"/>
    <property type="match status" value="1"/>
</dbReference>